<dbReference type="AlphaFoldDB" id="A0AAE0CTR5"/>
<gene>
    <name evidence="2" type="ORF">Ddye_001705</name>
</gene>
<dbReference type="Proteomes" id="UP001280121">
    <property type="component" value="Unassembled WGS sequence"/>
</dbReference>
<evidence type="ECO:0000313" key="3">
    <source>
        <dbReference type="Proteomes" id="UP001280121"/>
    </source>
</evidence>
<protein>
    <recommendedName>
        <fullName evidence="1">RNase H type-1 domain-containing protein</fullName>
    </recommendedName>
</protein>
<accession>A0AAE0CTR5</accession>
<dbReference type="InterPro" id="IPR002156">
    <property type="entry name" value="RNaseH_domain"/>
</dbReference>
<dbReference type="GO" id="GO:0003676">
    <property type="term" value="F:nucleic acid binding"/>
    <property type="evidence" value="ECO:0007669"/>
    <property type="project" value="InterPro"/>
</dbReference>
<feature type="non-terminal residue" evidence="2">
    <location>
        <position position="1"/>
    </location>
</feature>
<keyword evidence="3" id="KW-1185">Reference proteome</keyword>
<evidence type="ECO:0000313" key="2">
    <source>
        <dbReference type="EMBL" id="KAK2663131.1"/>
    </source>
</evidence>
<sequence length="219" mass="24770">MGLLFDRFHKPLSSNGHTHTLSLADSRSTLNTQHSNLFKKSKTFKSKSCHDLAYMLLYAYASLLNGERKIESHYVGEKWSRQGRAWSDFQFDRFGGSWNRREDDRDGVNLDGSFKFQSQRVEEVGIIVQDHIGNVLGAATQRLEVGYTPQVAEAVTMMCGIDFVVDSRIMPTVVVTNVLKVVNLIKSGDHSLADIVLVCNDIDVRIRTGFITRVQYVPR</sequence>
<name>A0AAE0CTR5_9ROSI</name>
<evidence type="ECO:0000259" key="1">
    <source>
        <dbReference type="Pfam" id="PF13456"/>
    </source>
</evidence>
<dbReference type="GO" id="GO:0004523">
    <property type="term" value="F:RNA-DNA hybrid ribonuclease activity"/>
    <property type="evidence" value="ECO:0007669"/>
    <property type="project" value="InterPro"/>
</dbReference>
<dbReference type="Pfam" id="PF13456">
    <property type="entry name" value="RVT_3"/>
    <property type="match status" value="1"/>
</dbReference>
<comment type="caution">
    <text evidence="2">The sequence shown here is derived from an EMBL/GenBank/DDBJ whole genome shotgun (WGS) entry which is preliminary data.</text>
</comment>
<reference evidence="2" key="1">
    <citation type="journal article" date="2023" name="Plant J.">
        <title>Genome sequences and population genomics provide insights into the demographic history, inbreeding, and mutation load of two 'living fossil' tree species of Dipteronia.</title>
        <authorList>
            <person name="Feng Y."/>
            <person name="Comes H.P."/>
            <person name="Chen J."/>
            <person name="Zhu S."/>
            <person name="Lu R."/>
            <person name="Zhang X."/>
            <person name="Li P."/>
            <person name="Qiu J."/>
            <person name="Olsen K.M."/>
            <person name="Qiu Y."/>
        </authorList>
    </citation>
    <scope>NUCLEOTIDE SEQUENCE</scope>
    <source>
        <strain evidence="2">KIB01</strain>
    </source>
</reference>
<proteinExistence type="predicted"/>
<feature type="domain" description="RNase H type-1" evidence="1">
    <location>
        <begin position="109"/>
        <end position="202"/>
    </location>
</feature>
<organism evidence="2 3">
    <name type="scientific">Dipteronia dyeriana</name>
    <dbReference type="NCBI Taxonomy" id="168575"/>
    <lineage>
        <taxon>Eukaryota</taxon>
        <taxon>Viridiplantae</taxon>
        <taxon>Streptophyta</taxon>
        <taxon>Embryophyta</taxon>
        <taxon>Tracheophyta</taxon>
        <taxon>Spermatophyta</taxon>
        <taxon>Magnoliopsida</taxon>
        <taxon>eudicotyledons</taxon>
        <taxon>Gunneridae</taxon>
        <taxon>Pentapetalae</taxon>
        <taxon>rosids</taxon>
        <taxon>malvids</taxon>
        <taxon>Sapindales</taxon>
        <taxon>Sapindaceae</taxon>
        <taxon>Hippocastanoideae</taxon>
        <taxon>Acereae</taxon>
        <taxon>Dipteronia</taxon>
    </lineage>
</organism>
<dbReference type="EMBL" id="JANJYI010000001">
    <property type="protein sequence ID" value="KAK2663131.1"/>
    <property type="molecule type" value="Genomic_DNA"/>
</dbReference>